<gene>
    <name evidence="2" type="ORF">CkaCkLH20_02884</name>
</gene>
<reference evidence="2" key="2">
    <citation type="submission" date="2020-11" db="EMBL/GenBank/DDBJ databases">
        <title>Whole genome sequencing of Colletotrichum sp.</title>
        <authorList>
            <person name="Li H."/>
        </authorList>
    </citation>
    <scope>NUCLEOTIDE SEQUENCE</scope>
    <source>
        <strain evidence="2">CkLH20</strain>
    </source>
</reference>
<accession>A0A9P6ICK2</accession>
<evidence type="ECO:0000313" key="3">
    <source>
        <dbReference type="Proteomes" id="UP000781932"/>
    </source>
</evidence>
<keyword evidence="1" id="KW-0732">Signal</keyword>
<dbReference type="AlphaFoldDB" id="A0A9P6ICK2"/>
<evidence type="ECO:0000313" key="2">
    <source>
        <dbReference type="EMBL" id="KAF9879341.1"/>
    </source>
</evidence>
<sequence length="242" mass="23973">MKAAVVASALAQGALALAPGYGNGNNFGPDRNMTGWGGFGGGFPGGFGGFGHGPAKCAASCFSSHWATATPTPAAFCSDAPALKSCVSSACATETAALSKWSSVSSSACKAFTDCATKSTFTYSGGWWATKTDDAVTMTGCPVDGFWGPGGAWGGMGPGWAYKTETDIVTRTISQDGRVITTVGPQTVAQAVSGSSTLRTTFAGAFAAQETGTTTNAAAGVDRSVKVAGVCLGAAVAVVGLM</sequence>
<protein>
    <recommendedName>
        <fullName evidence="4">Extracellular membrane protein CFEM domain-containing protein</fullName>
    </recommendedName>
</protein>
<feature type="chain" id="PRO_5040474701" description="Extracellular membrane protein CFEM domain-containing protein" evidence="1">
    <location>
        <begin position="17"/>
        <end position="242"/>
    </location>
</feature>
<reference evidence="2" key="1">
    <citation type="submission" date="2020-03" db="EMBL/GenBank/DDBJ databases">
        <authorList>
            <person name="He L."/>
        </authorList>
    </citation>
    <scope>NUCLEOTIDE SEQUENCE</scope>
    <source>
        <strain evidence="2">CkLH20</strain>
    </source>
</reference>
<proteinExistence type="predicted"/>
<dbReference type="GeneID" id="62158677"/>
<dbReference type="OrthoDB" id="4848025at2759"/>
<name>A0A9P6ICK2_9PEZI</name>
<dbReference type="Proteomes" id="UP000781932">
    <property type="component" value="Unassembled WGS sequence"/>
</dbReference>
<dbReference type="EMBL" id="JAATWM020000007">
    <property type="protein sequence ID" value="KAF9879341.1"/>
    <property type="molecule type" value="Genomic_DNA"/>
</dbReference>
<feature type="signal peptide" evidence="1">
    <location>
        <begin position="1"/>
        <end position="16"/>
    </location>
</feature>
<organism evidence="2 3">
    <name type="scientific">Colletotrichum karsti</name>
    <dbReference type="NCBI Taxonomy" id="1095194"/>
    <lineage>
        <taxon>Eukaryota</taxon>
        <taxon>Fungi</taxon>
        <taxon>Dikarya</taxon>
        <taxon>Ascomycota</taxon>
        <taxon>Pezizomycotina</taxon>
        <taxon>Sordariomycetes</taxon>
        <taxon>Hypocreomycetidae</taxon>
        <taxon>Glomerellales</taxon>
        <taxon>Glomerellaceae</taxon>
        <taxon>Colletotrichum</taxon>
        <taxon>Colletotrichum boninense species complex</taxon>
    </lineage>
</organism>
<evidence type="ECO:0008006" key="4">
    <source>
        <dbReference type="Google" id="ProtNLM"/>
    </source>
</evidence>
<keyword evidence="3" id="KW-1185">Reference proteome</keyword>
<evidence type="ECO:0000256" key="1">
    <source>
        <dbReference type="SAM" id="SignalP"/>
    </source>
</evidence>
<dbReference type="RefSeq" id="XP_038748802.1">
    <property type="nucleotide sequence ID" value="XM_038885603.1"/>
</dbReference>
<comment type="caution">
    <text evidence="2">The sequence shown here is derived from an EMBL/GenBank/DDBJ whole genome shotgun (WGS) entry which is preliminary data.</text>
</comment>